<sequence>MSVWWRIGVVALVATVANVSTAPDSTAEPAPPVLEVLDLTSRGLPPRLTSVEALQKAELAPAAASPGTSFAGFNAIAPQRVLDTRAGAPVGPDNYIVLPIGGVGSVPADAAAVVMNVTVVAPTRGGYVTVWPSGSSRPETSSLNMAADQTVANLVVVKLGPDGAIRLYNNVGTTHLLGDVVAWARNDGHFVGLTPARVLDTRASLPVAGGAVIDVPVRGVGGVPPSGAGTVVVNITATRPTSPTYLTVWPTGAPRPNASSLNVMQGQTMPNLVFAPIGANGSISIFNERGNTDVLADVVGYIADGAAYVPLNPVRVMDTRTAFGVYGVLQDNLSLLQPSGRLGANQTFTLDLDNQFAASLDGSAQSSAAGFVFNVTAVDPSAPGYLTVYPSGQARPNVSSINVAAGTIVPNAVVVKPGPRNMVSIYNETGTVHVIVDLVGYIPLQNVLDTKDETAAWKFHVLYVQGSDSSANPATVIPQIRNEVEALDGWFALPAQSGRHLNIDRVGGVIEVTTIKYQQFTRSQLVNWEASAGYPALGQLVDDGYGNGQNRRWLVYFDGNRLDSVCGIRFRQFTTVFIQNACGTVNGSIPASAVGGSIGGQPNTAQVALHEMLHGLGAVPTCAPNYDDNNNPGHTSTPNDLMYWNAGVQPKFLDPGRNDYYGHTNTGCTDLEDSVFIAPAPPLPLAAALGS</sequence>
<organism evidence="1">
    <name type="scientific">freshwater metagenome</name>
    <dbReference type="NCBI Taxonomy" id="449393"/>
    <lineage>
        <taxon>unclassified sequences</taxon>
        <taxon>metagenomes</taxon>
        <taxon>ecological metagenomes</taxon>
    </lineage>
</organism>
<dbReference type="AlphaFoldDB" id="A0A6J6T208"/>
<protein>
    <submittedName>
        <fullName evidence="1">Unannotated protein</fullName>
    </submittedName>
</protein>
<reference evidence="1" key="1">
    <citation type="submission" date="2020-05" db="EMBL/GenBank/DDBJ databases">
        <authorList>
            <person name="Chiriac C."/>
            <person name="Salcher M."/>
            <person name="Ghai R."/>
            <person name="Kavagutti S V."/>
        </authorList>
    </citation>
    <scope>NUCLEOTIDE SEQUENCE</scope>
</reference>
<evidence type="ECO:0000313" key="2">
    <source>
        <dbReference type="EMBL" id="CAB4939075.1"/>
    </source>
</evidence>
<dbReference type="EMBL" id="CAFBMH010000210">
    <property type="protein sequence ID" value="CAB4939075.1"/>
    <property type="molecule type" value="Genomic_DNA"/>
</dbReference>
<proteinExistence type="predicted"/>
<dbReference type="EMBL" id="CAEZYR010000036">
    <property type="protein sequence ID" value="CAB4741191.1"/>
    <property type="molecule type" value="Genomic_DNA"/>
</dbReference>
<name>A0A6J6T208_9ZZZZ</name>
<gene>
    <name evidence="1" type="ORF">UFOPK2754_01188</name>
    <name evidence="2" type="ORF">UFOPK3543_03137</name>
</gene>
<accession>A0A6J6T208</accession>
<evidence type="ECO:0000313" key="1">
    <source>
        <dbReference type="EMBL" id="CAB4741191.1"/>
    </source>
</evidence>